<reference evidence="5 6" key="1">
    <citation type="submission" date="2015-01" db="EMBL/GenBank/DDBJ databases">
        <title>Evolution of Trichinella species and genotypes.</title>
        <authorList>
            <person name="Korhonen P.K."/>
            <person name="Edoardo P."/>
            <person name="Giuseppe L.R."/>
            <person name="Gasser R.B."/>
        </authorList>
    </citation>
    <scope>NUCLEOTIDE SEQUENCE [LARGE SCALE GENOMIC DNA]</scope>
    <source>
        <strain evidence="5">ISS2496</strain>
    </source>
</reference>
<dbReference type="InterPro" id="IPR002018">
    <property type="entry name" value="CarbesteraseB"/>
</dbReference>
<dbReference type="InterPro" id="IPR051093">
    <property type="entry name" value="Neuroligin/BSAL"/>
</dbReference>
<dbReference type="EMBL" id="JYDQ01000097">
    <property type="protein sequence ID" value="KRY15349.1"/>
    <property type="molecule type" value="Genomic_DNA"/>
</dbReference>
<evidence type="ECO:0000256" key="3">
    <source>
        <dbReference type="SAM" id="SignalP"/>
    </source>
</evidence>
<protein>
    <submittedName>
        <fullName evidence="5">Neuroligin-1</fullName>
    </submittedName>
</protein>
<dbReference type="PROSITE" id="PS00941">
    <property type="entry name" value="CARBOXYLESTERASE_B_2"/>
    <property type="match status" value="1"/>
</dbReference>
<dbReference type="Proteomes" id="UP000054783">
    <property type="component" value="Unassembled WGS sequence"/>
</dbReference>
<feature type="signal peptide" evidence="3">
    <location>
        <begin position="1"/>
        <end position="20"/>
    </location>
</feature>
<dbReference type="Pfam" id="PF00135">
    <property type="entry name" value="COesterase"/>
    <property type="match status" value="2"/>
</dbReference>
<evidence type="ECO:0000256" key="2">
    <source>
        <dbReference type="ARBA" id="ARBA00022729"/>
    </source>
</evidence>
<feature type="chain" id="PRO_5006873920" evidence="3">
    <location>
        <begin position="21"/>
        <end position="1342"/>
    </location>
</feature>
<comment type="caution">
    <text evidence="5">The sequence shown here is derived from an EMBL/GenBank/DDBJ whole genome shotgun (WGS) entry which is preliminary data.</text>
</comment>
<keyword evidence="6" id="KW-1185">Reference proteome</keyword>
<accession>A0A0V0ZS26</accession>
<sequence length="1342" mass="150539">MTILITLIYCWTLLLEMSQATVGTTASDKKIVQTSFGKLRGRIVHLHQYGLPSVEQYLGVPYGTSPTGSRRFMMPQTAAKWTNTIKDATQLPPNCIQLWSNNKALKSHAQGKIKRFMPMLKNQQEDCLFMNFYIPTSSQTHMNKKFPVLVLIHGNSYNWNAGNLYDASVLAAYGEIIVVTLNYRLGVFGFLSAGEPSCKGNWALSDIVCALDVLRALIGDFGGDSKAVTLLGWDTGAALVNLLMTSPISAPVDSRLFQRAILLGGSALSKNVGCPTYKTSPFTQKQAPVPTDVILECMRGESVENITRAASLLDAPTFLSNFGPVVDGIVVNTDPAYNLEHHGTLFQEIDLLVGMTKHEAYEQLPTDKLQFGLDVNGRDAIYRTLVRNRYEFHRTEIFNAIKSEYNDWYNPGMHPITLRDSVLEALSDALYLAPATKVTRLHARGKTPGNMQTGHKDGSKRGSTYFYLFSHGTSGRPRFGLRESVHNEDLPYILGQPLLNNQQQSLTEYSPFDFTFNKQERVLKAEPKVDSFYRAHEVAFWDNFLPSLEENGKSESNPEHHLLPRHFEKSSYFGIVKPYGSNVKIPFPPPPLPPTPMPKELTTLLQHQRALQGTPQPNLVSDQSSLNTGAPNASLSTNYSTILSVTIAVGCALLILNLLIFAGIYRQREKQKRAKRQENTSLLMQETSPYDLAGSYGGLVTPVNSGALSRDQGSTAYGVSSVAMNPTNASPVNSPPFRDGDLYAYSRPFQHSQQTPTNTQAYATSGSHQLIVPNEEESLLNPQIQHAQQPIISPLCPRHESTTDKVTTELPNDAYVNIQLGRIIGKKVTIKDVPWTSDKESHEQIPVDQKVREPYPIDPKNTVTVFTFLGIPYAQKPVGTLREPTEHRVDEDCLYLNIFTPQISRSVSTKYPVIVFFHGGGFQVGTSSDWPGHILASKGLVVVTANYRLGPFGFISLGDKHTGNYGLMDQSLVLKWVQNYIFAFNGNQDQVTIVGHGSGAVSAGLHMLSYGSEGLFHSVAAMSGSELSYHQVITNTMLAYNNTVKLGRQVGCTQQVGADIWDCLLTRSPNDIIEGVQNMLVEFNRYAFLPVIDGNFLRESPEVLLKRKEVLSPVPYLTGVNRNDGIEVLLSERDLARIMDFVLKKNFTTNREAALQAIKHLYTFWPDLQNNDKTREEFIHFASDAYYVAPVSKSAQLHSESGSIVYMYVNNYNFSTGAPNGERFFPAWMGVCHDCDLYLLFGFPWMPKEFLPQNLRSVLWTDTDKNVSDTFMSMWKQFARRNNPNLLRENIWINYGPRDRYYLNINVTRTLHQDYEWEHVGFWNIYIGTVSKYFDIFYFKLF</sequence>
<evidence type="ECO:0000256" key="1">
    <source>
        <dbReference type="ARBA" id="ARBA00005964"/>
    </source>
</evidence>
<keyword evidence="2 3" id="KW-0732">Signal</keyword>
<evidence type="ECO:0000259" key="4">
    <source>
        <dbReference type="Pfam" id="PF00135"/>
    </source>
</evidence>
<dbReference type="PANTHER" id="PTHR43903">
    <property type="entry name" value="NEUROLIGIN"/>
    <property type="match status" value="1"/>
</dbReference>
<dbReference type="SUPFAM" id="SSF53474">
    <property type="entry name" value="alpha/beta-Hydrolases"/>
    <property type="match status" value="2"/>
</dbReference>
<evidence type="ECO:0000313" key="5">
    <source>
        <dbReference type="EMBL" id="KRY15349.1"/>
    </source>
</evidence>
<dbReference type="InterPro" id="IPR019819">
    <property type="entry name" value="Carboxylesterase_B_CS"/>
</dbReference>
<gene>
    <name evidence="5" type="primary">nlg-1</name>
    <name evidence="5" type="ORF">T12_1769</name>
</gene>
<proteinExistence type="inferred from homology"/>
<dbReference type="InterPro" id="IPR029058">
    <property type="entry name" value="AB_hydrolase_fold"/>
</dbReference>
<dbReference type="ESTHER" id="9bila-a0a0v0tgw4.1">
    <property type="family name" value="Neuroligin"/>
</dbReference>
<dbReference type="Gene3D" id="3.40.50.1820">
    <property type="entry name" value="alpha/beta hydrolase"/>
    <property type="match status" value="2"/>
</dbReference>
<feature type="domain" description="Carboxylesterase type B" evidence="4">
    <location>
        <begin position="29"/>
        <end position="505"/>
    </location>
</feature>
<feature type="domain" description="Carboxylesterase type B" evidence="4">
    <location>
        <begin position="888"/>
        <end position="1323"/>
    </location>
</feature>
<name>A0A0V0ZS26_9BILA</name>
<evidence type="ECO:0000313" key="6">
    <source>
        <dbReference type="Proteomes" id="UP000054783"/>
    </source>
</evidence>
<comment type="similarity">
    <text evidence="1">Belongs to the type-B carboxylesterase/lipase family.</text>
</comment>
<organism evidence="5 6">
    <name type="scientific">Trichinella patagoniensis</name>
    <dbReference type="NCBI Taxonomy" id="990121"/>
    <lineage>
        <taxon>Eukaryota</taxon>
        <taxon>Metazoa</taxon>
        <taxon>Ecdysozoa</taxon>
        <taxon>Nematoda</taxon>
        <taxon>Enoplea</taxon>
        <taxon>Dorylaimia</taxon>
        <taxon>Trichinellida</taxon>
        <taxon>Trichinellidae</taxon>
        <taxon>Trichinella</taxon>
    </lineage>
</organism>